<sequence>MGPANPALRRIRDAVLAGGVGAYPTEGVWGLGCDPLNTAAIRRLIRLKGRGTDKGLIVIAADTAQLEGLVEWPVQASIRDTMLATWPGPVTWVMQAADGLPALLTGGRSTIAVRVTRHPPVVDLCRRVGSALVSTSANHSGRPACRRSWQVRRVFGAQLDWLLPGPLGGQRGPSEIREADTGRILRAAPASPADV</sequence>
<dbReference type="PANTHER" id="PTHR17490:SF18">
    <property type="entry name" value="THREONYLCARBAMOYL-AMP SYNTHASE"/>
    <property type="match status" value="1"/>
</dbReference>
<keyword evidence="5 9" id="KW-0548">Nucleotidyltransferase</keyword>
<accession>U5T4I4</accession>
<keyword evidence="12" id="KW-1185">Reference proteome</keyword>
<evidence type="ECO:0000256" key="9">
    <source>
        <dbReference type="HAMAP-Rule" id="MF_01852"/>
    </source>
</evidence>
<organism evidence="11 12">
    <name type="scientific">Spiribacter curvatus</name>
    <dbReference type="NCBI Taxonomy" id="1335757"/>
    <lineage>
        <taxon>Bacteria</taxon>
        <taxon>Pseudomonadati</taxon>
        <taxon>Pseudomonadota</taxon>
        <taxon>Gammaproteobacteria</taxon>
        <taxon>Chromatiales</taxon>
        <taxon>Ectothiorhodospiraceae</taxon>
        <taxon>Spiribacter</taxon>
    </lineage>
</organism>
<evidence type="ECO:0000256" key="6">
    <source>
        <dbReference type="ARBA" id="ARBA00022741"/>
    </source>
</evidence>
<dbReference type="InterPro" id="IPR006070">
    <property type="entry name" value="Sua5-like_dom"/>
</dbReference>
<keyword evidence="7 9" id="KW-0067">ATP-binding</keyword>
<dbReference type="SUPFAM" id="SSF55821">
    <property type="entry name" value="YrdC/RibB"/>
    <property type="match status" value="1"/>
</dbReference>
<evidence type="ECO:0000256" key="7">
    <source>
        <dbReference type="ARBA" id="ARBA00022840"/>
    </source>
</evidence>
<dbReference type="GO" id="GO:0005524">
    <property type="term" value="F:ATP binding"/>
    <property type="evidence" value="ECO:0007669"/>
    <property type="project" value="UniProtKB-UniRule"/>
</dbReference>
<comment type="similarity">
    <text evidence="9">Belongs to the SUA5 family. TsaC subfamily.</text>
</comment>
<keyword evidence="2 9" id="KW-0963">Cytoplasm</keyword>
<evidence type="ECO:0000313" key="12">
    <source>
        <dbReference type="Proteomes" id="UP000017640"/>
    </source>
</evidence>
<evidence type="ECO:0000256" key="4">
    <source>
        <dbReference type="ARBA" id="ARBA00022694"/>
    </source>
</evidence>
<evidence type="ECO:0000256" key="5">
    <source>
        <dbReference type="ARBA" id="ARBA00022695"/>
    </source>
</evidence>
<evidence type="ECO:0000256" key="2">
    <source>
        <dbReference type="ARBA" id="ARBA00022490"/>
    </source>
</evidence>
<reference evidence="11 12" key="1">
    <citation type="journal article" date="2013" name="BMC Genomics">
        <title>Genomes of "Spiribacter", a streamlined, successful halophilic bacterium.</title>
        <authorList>
            <person name="Lopez-Perez M."/>
            <person name="Ghai R."/>
            <person name="Leon M.J."/>
            <person name="Rodriguez-Olmos A."/>
            <person name="Copa-Patino J.L."/>
            <person name="Soliveri J."/>
            <person name="Sanchez-Porro C."/>
            <person name="Ventosa A."/>
            <person name="Rodriguez-Valera F."/>
        </authorList>
    </citation>
    <scope>NUCLEOTIDE SEQUENCE [LARGE SCALE GENOMIC DNA]</scope>
    <source>
        <strain evidence="11 12">UAH-SP71</strain>
    </source>
</reference>
<dbReference type="PATRIC" id="fig|1335757.3.peg.48"/>
<keyword evidence="4 9" id="KW-0819">tRNA processing</keyword>
<dbReference type="EMBL" id="CP005990">
    <property type="protein sequence ID" value="AGY91077.1"/>
    <property type="molecule type" value="Genomic_DNA"/>
</dbReference>
<dbReference type="GO" id="GO:0003725">
    <property type="term" value="F:double-stranded RNA binding"/>
    <property type="evidence" value="ECO:0007669"/>
    <property type="project" value="InterPro"/>
</dbReference>
<evidence type="ECO:0000256" key="3">
    <source>
        <dbReference type="ARBA" id="ARBA00022679"/>
    </source>
</evidence>
<comment type="catalytic activity">
    <reaction evidence="8 9">
        <text>L-threonine + hydrogencarbonate + ATP = L-threonylcarbamoyladenylate + diphosphate + H2O</text>
        <dbReference type="Rhea" id="RHEA:36407"/>
        <dbReference type="ChEBI" id="CHEBI:15377"/>
        <dbReference type="ChEBI" id="CHEBI:17544"/>
        <dbReference type="ChEBI" id="CHEBI:30616"/>
        <dbReference type="ChEBI" id="CHEBI:33019"/>
        <dbReference type="ChEBI" id="CHEBI:57926"/>
        <dbReference type="ChEBI" id="CHEBI:73682"/>
        <dbReference type="EC" id="2.7.7.87"/>
    </reaction>
</comment>
<dbReference type="AlphaFoldDB" id="U5T4I4"/>
<keyword evidence="3 9" id="KW-0808">Transferase</keyword>
<name>U5T4I4_9GAMM</name>
<proteinExistence type="inferred from homology"/>
<dbReference type="STRING" id="1335757.SPICUR_00240"/>
<comment type="function">
    <text evidence="9">Required for the formation of a threonylcarbamoyl group on adenosine at position 37 (t(6)A37) in tRNAs that read codons beginning with adenine. Catalyzes the conversion of L-threonine, HCO(3)(-)/CO(2) and ATP to give threonylcarbamoyl-AMP (TC-AMP) as the acyladenylate intermediate, with the release of diphosphate.</text>
</comment>
<dbReference type="PANTHER" id="PTHR17490">
    <property type="entry name" value="SUA5"/>
    <property type="match status" value="1"/>
</dbReference>
<dbReference type="Proteomes" id="UP000017640">
    <property type="component" value="Chromosome"/>
</dbReference>
<comment type="subcellular location">
    <subcellularLocation>
        <location evidence="1 9">Cytoplasm</location>
    </subcellularLocation>
</comment>
<gene>
    <name evidence="9" type="primary">tsaC</name>
    <name evidence="11" type="ORF">SPICUR_00240</name>
</gene>
<keyword evidence="6 9" id="KW-0547">Nucleotide-binding</keyword>
<feature type="domain" description="YrdC-like" evidence="10">
    <location>
        <begin position="5"/>
        <end position="190"/>
    </location>
</feature>
<evidence type="ECO:0000256" key="8">
    <source>
        <dbReference type="ARBA" id="ARBA00048366"/>
    </source>
</evidence>
<evidence type="ECO:0000259" key="10">
    <source>
        <dbReference type="PROSITE" id="PS51163"/>
    </source>
</evidence>
<dbReference type="GO" id="GO:0061710">
    <property type="term" value="F:L-threonylcarbamoyladenylate synthase"/>
    <property type="evidence" value="ECO:0007669"/>
    <property type="project" value="UniProtKB-EC"/>
</dbReference>
<dbReference type="PROSITE" id="PS51163">
    <property type="entry name" value="YRDC"/>
    <property type="match status" value="1"/>
</dbReference>
<dbReference type="GO" id="GO:0002949">
    <property type="term" value="P:tRNA threonylcarbamoyladenosine modification"/>
    <property type="evidence" value="ECO:0007669"/>
    <property type="project" value="UniProtKB-UniRule"/>
</dbReference>
<dbReference type="KEGG" id="spiu:SPICUR_00240"/>
<protein>
    <recommendedName>
        <fullName evidence="9">Threonylcarbamoyl-AMP synthase</fullName>
        <shortName evidence="9">TC-AMP synthase</shortName>
        <ecNumber evidence="9">2.7.7.87</ecNumber>
    </recommendedName>
    <alternativeName>
        <fullName evidence="9">L-threonylcarbamoyladenylate synthase</fullName>
    </alternativeName>
    <alternativeName>
        <fullName evidence="9">t(6)A37 threonylcarbamoyladenosine biosynthesis protein TsaC</fullName>
    </alternativeName>
    <alternativeName>
        <fullName evidence="9">tRNA threonylcarbamoyladenosine biosynthesis protein TsaC</fullName>
    </alternativeName>
</protein>
<dbReference type="EC" id="2.7.7.87" evidence="9"/>
<dbReference type="InterPro" id="IPR050156">
    <property type="entry name" value="TC-AMP_synthase_SUA5"/>
</dbReference>
<evidence type="ECO:0000313" key="11">
    <source>
        <dbReference type="EMBL" id="AGY91077.1"/>
    </source>
</evidence>
<dbReference type="Pfam" id="PF01300">
    <property type="entry name" value="Sua5_yciO_yrdC"/>
    <property type="match status" value="1"/>
</dbReference>
<dbReference type="InterPro" id="IPR017945">
    <property type="entry name" value="DHBP_synth_RibB-like_a/b_dom"/>
</dbReference>
<dbReference type="GO" id="GO:0005737">
    <property type="term" value="C:cytoplasm"/>
    <property type="evidence" value="ECO:0007669"/>
    <property type="project" value="UniProtKB-SubCell"/>
</dbReference>
<dbReference type="GO" id="GO:0006450">
    <property type="term" value="P:regulation of translational fidelity"/>
    <property type="evidence" value="ECO:0007669"/>
    <property type="project" value="TreeGrafter"/>
</dbReference>
<evidence type="ECO:0000256" key="1">
    <source>
        <dbReference type="ARBA" id="ARBA00004496"/>
    </source>
</evidence>
<dbReference type="Gene3D" id="3.90.870.10">
    <property type="entry name" value="DHBP synthase"/>
    <property type="match status" value="1"/>
</dbReference>
<dbReference type="OrthoDB" id="9814580at2"/>
<dbReference type="RefSeq" id="WP_023364831.1">
    <property type="nucleotide sequence ID" value="NC_022664.1"/>
</dbReference>
<dbReference type="GO" id="GO:0000049">
    <property type="term" value="F:tRNA binding"/>
    <property type="evidence" value="ECO:0007669"/>
    <property type="project" value="TreeGrafter"/>
</dbReference>
<dbReference type="eggNOG" id="COG0009">
    <property type="taxonomic scope" value="Bacteria"/>
</dbReference>
<dbReference type="InterPro" id="IPR023535">
    <property type="entry name" value="TC-AMP_synthase"/>
</dbReference>
<dbReference type="HAMAP" id="MF_01852">
    <property type="entry name" value="TsaC"/>
    <property type="match status" value="1"/>
</dbReference>
<dbReference type="HOGENOM" id="CLU_031397_6_0_6"/>